<dbReference type="InterPro" id="IPR036570">
    <property type="entry name" value="HORMA_dom_sf"/>
</dbReference>
<comment type="subcellular location">
    <subcellularLocation>
        <location evidence="1">Preautophagosomal structure</location>
    </subcellularLocation>
</comment>
<dbReference type="GO" id="GO:0000423">
    <property type="term" value="P:mitophagy"/>
    <property type="evidence" value="ECO:0007669"/>
    <property type="project" value="TreeGrafter"/>
</dbReference>
<dbReference type="InterPro" id="IPR040182">
    <property type="entry name" value="ATG13"/>
</dbReference>
<dbReference type="EMBL" id="JAFNEN010000127">
    <property type="protein sequence ID" value="KAG8193198.1"/>
    <property type="molecule type" value="Genomic_DNA"/>
</dbReference>
<dbReference type="PANTHER" id="PTHR13430">
    <property type="match status" value="1"/>
</dbReference>
<dbReference type="GO" id="GO:0034497">
    <property type="term" value="P:protein localization to phagophore assembly site"/>
    <property type="evidence" value="ECO:0007669"/>
    <property type="project" value="TreeGrafter"/>
</dbReference>
<dbReference type="InterPro" id="IPR018731">
    <property type="entry name" value="Atg13_N"/>
</dbReference>
<dbReference type="PANTHER" id="PTHR13430:SF4">
    <property type="entry name" value="AUTOPHAGY-RELATED PROTEIN 13"/>
    <property type="match status" value="1"/>
</dbReference>
<organism evidence="6 7">
    <name type="scientific">Oedothorax gibbosus</name>
    <dbReference type="NCBI Taxonomy" id="931172"/>
    <lineage>
        <taxon>Eukaryota</taxon>
        <taxon>Metazoa</taxon>
        <taxon>Ecdysozoa</taxon>
        <taxon>Arthropoda</taxon>
        <taxon>Chelicerata</taxon>
        <taxon>Arachnida</taxon>
        <taxon>Araneae</taxon>
        <taxon>Araneomorphae</taxon>
        <taxon>Entelegynae</taxon>
        <taxon>Araneoidea</taxon>
        <taxon>Linyphiidae</taxon>
        <taxon>Erigoninae</taxon>
        <taxon>Oedothorax</taxon>
    </lineage>
</organism>
<dbReference type="GO" id="GO:0034727">
    <property type="term" value="P:piecemeal microautophagy of the nucleus"/>
    <property type="evidence" value="ECO:0007669"/>
    <property type="project" value="TreeGrafter"/>
</dbReference>
<evidence type="ECO:0000313" key="7">
    <source>
        <dbReference type="Proteomes" id="UP000827092"/>
    </source>
</evidence>
<dbReference type="GO" id="GO:0005829">
    <property type="term" value="C:cytosol"/>
    <property type="evidence" value="ECO:0007669"/>
    <property type="project" value="TreeGrafter"/>
</dbReference>
<evidence type="ECO:0000256" key="3">
    <source>
        <dbReference type="ARBA" id="ARBA00023006"/>
    </source>
</evidence>
<feature type="domain" description="Autophagy-related protein 13 N-terminal" evidence="5">
    <location>
        <begin position="96"/>
        <end position="204"/>
    </location>
</feature>
<dbReference type="Gene3D" id="3.30.900.10">
    <property type="entry name" value="HORMA domain"/>
    <property type="match status" value="1"/>
</dbReference>
<dbReference type="GO" id="GO:0000407">
    <property type="term" value="C:phagophore assembly site"/>
    <property type="evidence" value="ECO:0007669"/>
    <property type="project" value="UniProtKB-SubCell"/>
</dbReference>
<dbReference type="GO" id="GO:1990316">
    <property type="term" value="C:Atg1/ULK1 kinase complex"/>
    <property type="evidence" value="ECO:0007669"/>
    <property type="project" value="InterPro"/>
</dbReference>
<evidence type="ECO:0000256" key="1">
    <source>
        <dbReference type="ARBA" id="ARBA00004329"/>
    </source>
</evidence>
<sequence length="409" mass="45749">MMSRKTGDRLSAKEKEKLEKYIKAFIAKVPQAIVQSRCGEKRMNSSCSTIEKDMFEIAIEDNPDIYSKVKEACSNINLLQEFSLCVETLLKTAEGDTLVLEAWNLCLTPSITFWDPKLRVYAEFEIVIRSLIMLLKSIVAVTRVTPAFKLSLGQSATTYVILYRIYPGELQLQQLGRNYQNNKIGTVHTPFGSLCASVAYRSKHEMTISSQNTGKENSFMVKSDYFNLDMSPKKASSAARIIKNRILHNSTNEQNVGAFAAQNSPDPSLPDLDFLQKNILHPSRCCLNHNQEKPIDDNANVDINSNLSASPAGNEREGFSERLSCSDVSDGSDFVLVDYKPSFATCELDNDLNTFYKECQSAPTLSSFSNQPSLQEQVQDVTSQLEKFEISMMDFDNFVDSVCQGEGEG</sequence>
<dbReference type="Proteomes" id="UP000827092">
    <property type="component" value="Unassembled WGS sequence"/>
</dbReference>
<proteinExistence type="inferred from homology"/>
<keyword evidence="3 4" id="KW-0072">Autophagy</keyword>
<keyword evidence="7" id="KW-1185">Reference proteome</keyword>
<evidence type="ECO:0000256" key="2">
    <source>
        <dbReference type="ARBA" id="ARBA00007341"/>
    </source>
</evidence>
<comment type="similarity">
    <text evidence="2 4">Belongs to the ATG13 family. Metazoan subfamily.</text>
</comment>
<evidence type="ECO:0000313" key="6">
    <source>
        <dbReference type="EMBL" id="KAG8193198.1"/>
    </source>
</evidence>
<dbReference type="Pfam" id="PF10033">
    <property type="entry name" value="ATG13"/>
    <property type="match status" value="1"/>
</dbReference>
<dbReference type="AlphaFoldDB" id="A0AAV6VBE2"/>
<reference evidence="6 7" key="1">
    <citation type="journal article" date="2022" name="Nat. Ecol. Evol.">
        <title>A masculinizing supergene underlies an exaggerated male reproductive morph in a spider.</title>
        <authorList>
            <person name="Hendrickx F."/>
            <person name="De Corte Z."/>
            <person name="Sonet G."/>
            <person name="Van Belleghem S.M."/>
            <person name="Kostlbacher S."/>
            <person name="Vangestel C."/>
        </authorList>
    </citation>
    <scope>NUCLEOTIDE SEQUENCE [LARGE SCALE GENOMIC DNA]</scope>
    <source>
        <strain evidence="6">W744_W776</strain>
    </source>
</reference>
<gene>
    <name evidence="6" type="ORF">JTE90_005548</name>
</gene>
<evidence type="ECO:0000259" key="5">
    <source>
        <dbReference type="Pfam" id="PF10033"/>
    </source>
</evidence>
<evidence type="ECO:0000256" key="4">
    <source>
        <dbReference type="RuleBase" id="RU361214"/>
    </source>
</evidence>
<accession>A0AAV6VBE2</accession>
<name>A0AAV6VBE2_9ARAC</name>
<protein>
    <recommendedName>
        <fullName evidence="4">Autophagy-related protein 13</fullName>
    </recommendedName>
</protein>
<comment type="caution">
    <text evidence="6">The sequence shown here is derived from an EMBL/GenBank/DDBJ whole genome shotgun (WGS) entry which is preliminary data.</text>
</comment>